<dbReference type="Pfam" id="PF00392">
    <property type="entry name" value="GntR"/>
    <property type="match status" value="1"/>
</dbReference>
<sequence length="246" mass="26947">MCTIRLNLNSRSESAPAVIKKNSAPTASPEAEAAEPKAEYAYRRLEEMIVTRQLPPGALVSEVQLASELALGRTPVREALARLQHVGFVKTHPRRGTLVSGVDVRQQLELLEVRRVLEQLMVVSACSRATPGERAQMQRLAAEIVAAADSGDVHAYFRVNRAIHDIEVAAAHNSMLANTMEIIHAQSRRFWYVHVQQSGAFKEGAARHAAVLDAIVGGHETEASDGAAQLLLFLDRLTRSAIESFR</sequence>
<evidence type="ECO:0000256" key="1">
    <source>
        <dbReference type="ARBA" id="ARBA00023015"/>
    </source>
</evidence>
<dbReference type="InterPro" id="IPR036390">
    <property type="entry name" value="WH_DNA-bd_sf"/>
</dbReference>
<dbReference type="Gene3D" id="1.10.10.10">
    <property type="entry name" value="Winged helix-like DNA-binding domain superfamily/Winged helix DNA-binding domain"/>
    <property type="match status" value="1"/>
</dbReference>
<dbReference type="GO" id="GO:0003677">
    <property type="term" value="F:DNA binding"/>
    <property type="evidence" value="ECO:0007669"/>
    <property type="project" value="UniProtKB-KW"/>
</dbReference>
<evidence type="ECO:0000256" key="3">
    <source>
        <dbReference type="ARBA" id="ARBA00023163"/>
    </source>
</evidence>
<dbReference type="PROSITE" id="PS50949">
    <property type="entry name" value="HTH_GNTR"/>
    <property type="match status" value="1"/>
</dbReference>
<dbReference type="InterPro" id="IPR008920">
    <property type="entry name" value="TF_FadR/GntR_C"/>
</dbReference>
<dbReference type="CDD" id="cd07377">
    <property type="entry name" value="WHTH_GntR"/>
    <property type="match status" value="1"/>
</dbReference>
<feature type="region of interest" description="Disordered" evidence="4">
    <location>
        <begin position="15"/>
        <end position="35"/>
    </location>
</feature>
<gene>
    <name evidence="6" type="ORF">SAMN05216551_10666</name>
</gene>
<dbReference type="PRINTS" id="PR00035">
    <property type="entry name" value="HTHGNTR"/>
</dbReference>
<dbReference type="InterPro" id="IPR000524">
    <property type="entry name" value="Tscrpt_reg_HTH_GntR"/>
</dbReference>
<reference evidence="7" key="1">
    <citation type="submission" date="2016-09" db="EMBL/GenBank/DDBJ databases">
        <authorList>
            <person name="Varghese N."/>
            <person name="Submissions S."/>
        </authorList>
    </citation>
    <scope>NUCLEOTIDE SEQUENCE [LARGE SCALE GENOMIC DNA]</scope>
    <source>
        <strain evidence="7">JS23</strain>
    </source>
</reference>
<proteinExistence type="predicted"/>
<organism evidence="6 7">
    <name type="scientific">Chitinasiproducens palmae</name>
    <dbReference type="NCBI Taxonomy" id="1770053"/>
    <lineage>
        <taxon>Bacteria</taxon>
        <taxon>Pseudomonadati</taxon>
        <taxon>Pseudomonadota</taxon>
        <taxon>Betaproteobacteria</taxon>
        <taxon>Burkholderiales</taxon>
        <taxon>Burkholderiaceae</taxon>
        <taxon>Chitinasiproducens</taxon>
    </lineage>
</organism>
<feature type="domain" description="HTH gntR-type" evidence="5">
    <location>
        <begin position="35"/>
        <end position="102"/>
    </location>
</feature>
<dbReference type="SMART" id="SM00895">
    <property type="entry name" value="FCD"/>
    <property type="match status" value="1"/>
</dbReference>
<keyword evidence="3" id="KW-0804">Transcription</keyword>
<keyword evidence="2 6" id="KW-0238">DNA-binding</keyword>
<evidence type="ECO:0000256" key="4">
    <source>
        <dbReference type="SAM" id="MobiDB-lite"/>
    </source>
</evidence>
<dbReference type="InterPro" id="IPR011711">
    <property type="entry name" value="GntR_C"/>
</dbReference>
<dbReference type="PANTHER" id="PTHR43537:SF5">
    <property type="entry name" value="UXU OPERON TRANSCRIPTIONAL REGULATOR"/>
    <property type="match status" value="1"/>
</dbReference>
<dbReference type="EMBL" id="FNLO01000006">
    <property type="protein sequence ID" value="SDV48790.1"/>
    <property type="molecule type" value="Genomic_DNA"/>
</dbReference>
<dbReference type="GO" id="GO:0003700">
    <property type="term" value="F:DNA-binding transcription factor activity"/>
    <property type="evidence" value="ECO:0007669"/>
    <property type="project" value="InterPro"/>
</dbReference>
<dbReference type="SUPFAM" id="SSF46785">
    <property type="entry name" value="Winged helix' DNA-binding domain"/>
    <property type="match status" value="1"/>
</dbReference>
<dbReference type="SMART" id="SM00345">
    <property type="entry name" value="HTH_GNTR"/>
    <property type="match status" value="1"/>
</dbReference>
<dbReference type="STRING" id="1770053.SAMN05216551_10666"/>
<evidence type="ECO:0000256" key="2">
    <source>
        <dbReference type="ARBA" id="ARBA00023125"/>
    </source>
</evidence>
<name>A0A1H2PPV0_9BURK</name>
<evidence type="ECO:0000259" key="5">
    <source>
        <dbReference type="PROSITE" id="PS50949"/>
    </source>
</evidence>
<dbReference type="Gene3D" id="1.20.120.530">
    <property type="entry name" value="GntR ligand-binding domain-like"/>
    <property type="match status" value="1"/>
</dbReference>
<dbReference type="AlphaFoldDB" id="A0A1H2PPV0"/>
<dbReference type="PANTHER" id="PTHR43537">
    <property type="entry name" value="TRANSCRIPTIONAL REGULATOR, GNTR FAMILY"/>
    <property type="match status" value="1"/>
</dbReference>
<dbReference type="Pfam" id="PF07729">
    <property type="entry name" value="FCD"/>
    <property type="match status" value="1"/>
</dbReference>
<dbReference type="InterPro" id="IPR036388">
    <property type="entry name" value="WH-like_DNA-bd_sf"/>
</dbReference>
<keyword evidence="7" id="KW-1185">Reference proteome</keyword>
<accession>A0A1H2PPV0</accession>
<dbReference type="Proteomes" id="UP000243719">
    <property type="component" value="Unassembled WGS sequence"/>
</dbReference>
<evidence type="ECO:0000313" key="6">
    <source>
        <dbReference type="EMBL" id="SDV48790.1"/>
    </source>
</evidence>
<keyword evidence="1" id="KW-0805">Transcription regulation</keyword>
<dbReference type="SUPFAM" id="SSF48008">
    <property type="entry name" value="GntR ligand-binding domain-like"/>
    <property type="match status" value="1"/>
</dbReference>
<dbReference type="OrthoDB" id="8851860at2"/>
<evidence type="ECO:0000313" key="7">
    <source>
        <dbReference type="Proteomes" id="UP000243719"/>
    </source>
</evidence>
<protein>
    <submittedName>
        <fullName evidence="6">DNA-binding transcriptional regulator, GntR family</fullName>
    </submittedName>
</protein>